<dbReference type="Pfam" id="PF04828">
    <property type="entry name" value="GFA"/>
    <property type="match status" value="1"/>
</dbReference>
<evidence type="ECO:0000256" key="4">
    <source>
        <dbReference type="ARBA" id="ARBA00023239"/>
    </source>
</evidence>
<name>A0ABT4QZ10_9HYPH</name>
<dbReference type="InterPro" id="IPR011057">
    <property type="entry name" value="Mss4-like_sf"/>
</dbReference>
<dbReference type="RefSeq" id="WP_269906971.1">
    <property type="nucleotide sequence ID" value="NZ_JAPFQA010000010.1"/>
</dbReference>
<feature type="domain" description="CENP-V/GFA" evidence="5">
    <location>
        <begin position="1"/>
        <end position="109"/>
    </location>
</feature>
<comment type="caution">
    <text evidence="6">The sequence shown here is derived from an EMBL/GenBank/DDBJ whole genome shotgun (WGS) entry which is preliminary data.</text>
</comment>
<dbReference type="InterPro" id="IPR006913">
    <property type="entry name" value="CENP-V/GFA"/>
</dbReference>
<dbReference type="PANTHER" id="PTHR33337">
    <property type="entry name" value="GFA DOMAIN-CONTAINING PROTEIN"/>
    <property type="match status" value="1"/>
</dbReference>
<dbReference type="PROSITE" id="PS51891">
    <property type="entry name" value="CENP_V_GFA"/>
    <property type="match status" value="1"/>
</dbReference>
<proteinExistence type="inferred from homology"/>
<evidence type="ECO:0000313" key="6">
    <source>
        <dbReference type="EMBL" id="MCZ8546613.1"/>
    </source>
</evidence>
<dbReference type="SUPFAM" id="SSF51316">
    <property type="entry name" value="Mss4-like"/>
    <property type="match status" value="1"/>
</dbReference>
<keyword evidence="4" id="KW-0456">Lyase</keyword>
<dbReference type="EMBL" id="JAPFQA010000010">
    <property type="protein sequence ID" value="MCZ8546613.1"/>
    <property type="molecule type" value="Genomic_DNA"/>
</dbReference>
<evidence type="ECO:0000256" key="3">
    <source>
        <dbReference type="ARBA" id="ARBA00022833"/>
    </source>
</evidence>
<evidence type="ECO:0000256" key="2">
    <source>
        <dbReference type="ARBA" id="ARBA00022723"/>
    </source>
</evidence>
<evidence type="ECO:0000259" key="5">
    <source>
        <dbReference type="PROSITE" id="PS51891"/>
    </source>
</evidence>
<sequence>MRGHCLCGAIAFEVAGSAQACVNCHCESCRRQCSAPMTTYIGVLDSQWRWLGKPPKVFNSSPGVERTFCDKCGSPLSFRSKNMSGVMHFFAAAMEEPEKLAPTLHVAFEEKLPWLKLADGLPTRFGPDYTKDRASR</sequence>
<comment type="similarity">
    <text evidence="1">Belongs to the Gfa family.</text>
</comment>
<organism evidence="6 7">
    <name type="scientific">Mesorhizobium qingshengii</name>
    <dbReference type="NCBI Taxonomy" id="1165689"/>
    <lineage>
        <taxon>Bacteria</taxon>
        <taxon>Pseudomonadati</taxon>
        <taxon>Pseudomonadota</taxon>
        <taxon>Alphaproteobacteria</taxon>
        <taxon>Hyphomicrobiales</taxon>
        <taxon>Phyllobacteriaceae</taxon>
        <taxon>Mesorhizobium</taxon>
    </lineage>
</organism>
<accession>A0ABT4QZ10</accession>
<gene>
    <name evidence="6" type="ORF">OOJ09_20685</name>
</gene>
<keyword evidence="7" id="KW-1185">Reference proteome</keyword>
<evidence type="ECO:0000256" key="1">
    <source>
        <dbReference type="ARBA" id="ARBA00005495"/>
    </source>
</evidence>
<dbReference type="Proteomes" id="UP001152178">
    <property type="component" value="Unassembled WGS sequence"/>
</dbReference>
<protein>
    <submittedName>
        <fullName evidence="6">GFA family protein</fullName>
    </submittedName>
</protein>
<dbReference type="Gene3D" id="3.90.1590.10">
    <property type="entry name" value="glutathione-dependent formaldehyde- activating enzyme (gfa)"/>
    <property type="match status" value="1"/>
</dbReference>
<evidence type="ECO:0000313" key="7">
    <source>
        <dbReference type="Proteomes" id="UP001152178"/>
    </source>
</evidence>
<keyword evidence="3" id="KW-0862">Zinc</keyword>
<keyword evidence="2" id="KW-0479">Metal-binding</keyword>
<reference evidence="6" key="1">
    <citation type="submission" date="2022-11" db="EMBL/GenBank/DDBJ databases">
        <authorList>
            <person name="Coimbra C."/>
        </authorList>
    </citation>
    <scope>NUCLEOTIDE SEQUENCE</scope>
    <source>
        <strain evidence="6">Jales19</strain>
    </source>
</reference>
<dbReference type="PANTHER" id="PTHR33337:SF40">
    <property type="entry name" value="CENP-V_GFA DOMAIN-CONTAINING PROTEIN-RELATED"/>
    <property type="match status" value="1"/>
</dbReference>